<protein>
    <submittedName>
        <fullName evidence="11">Homeobox protein onecut (inferred by orthology to a D. melanogaster protein)</fullName>
    </submittedName>
</protein>
<dbReference type="GO" id="GO:0000978">
    <property type="term" value="F:RNA polymerase II cis-regulatory region sequence-specific DNA binding"/>
    <property type="evidence" value="ECO:0007669"/>
    <property type="project" value="TreeGrafter"/>
</dbReference>
<dbReference type="AlphaFoldDB" id="A0A0K0G235"/>
<feature type="domain" description="CUT" evidence="9">
    <location>
        <begin position="317"/>
        <end position="403"/>
    </location>
</feature>
<keyword evidence="7" id="KW-0539">Nucleus</keyword>
<evidence type="ECO:0000256" key="2">
    <source>
        <dbReference type="ARBA" id="ARBA00008190"/>
    </source>
</evidence>
<reference evidence="11" key="2">
    <citation type="submission" date="2015-08" db="UniProtKB">
        <authorList>
            <consortium name="WormBaseParasite"/>
        </authorList>
    </citation>
    <scope>IDENTIFICATION</scope>
</reference>
<evidence type="ECO:0000256" key="6">
    <source>
        <dbReference type="ARBA" id="ARBA00023163"/>
    </source>
</evidence>
<dbReference type="STRING" id="75913.A0A0K0G235"/>
<evidence type="ECO:0000256" key="5">
    <source>
        <dbReference type="ARBA" id="ARBA00023155"/>
    </source>
</evidence>
<sequence>MGFEIKYISSGDVPDLCDVPGNKIDAATDGEVCPPKFKSKESSPNIAESFIEINKPKDPYQRNGSHYIEKDGRPIFLPSQFCHSPNFWAVNNINSPRPNMNYPQIQNCNNNLQHPPLHYNFPSNTNNKYQRRIEYGKINYDYGEPGIYTISNDNSITRCCCCGRNRVYDEDSDIQMESSNVNGILQEHRVVQYNRREFVVPQRNLYGVHEVAREHVFRHVSSNRNTRPMEPLHSNVGMCNLIEGSNDELKTTIIPIDSGNSSIIGVQEPVSPLQMDTLFSVPDGGNENKFSNKKINSSKKNKRKLIKNNNDSDGDSCYTSDSSLDIDTESLCRFVSEELKKNSISQATFARKVLNRSQGTLSDMLRNPKPWNQLKTGRVTFVRMHRWSCLPEDVRARILNEDSKFACPERMRRRNKPKDNVIEYIKKNVDNNV</sequence>
<name>A0A0K0G235_STRVS</name>
<keyword evidence="4" id="KW-0238">DNA-binding</keyword>
<comment type="subcellular location">
    <subcellularLocation>
        <location evidence="1">Nucleus</location>
    </subcellularLocation>
</comment>
<feature type="compositionally biased region" description="Basic residues" evidence="8">
    <location>
        <begin position="296"/>
        <end position="306"/>
    </location>
</feature>
<accession>A0A0K0G235</accession>
<dbReference type="SMART" id="SM01109">
    <property type="entry name" value="CUT"/>
    <property type="match status" value="1"/>
</dbReference>
<dbReference type="WBParaSite" id="SVE_1878100.1">
    <property type="protein sequence ID" value="SVE_1878100.1"/>
    <property type="gene ID" value="SVE_1878100"/>
</dbReference>
<dbReference type="PANTHER" id="PTHR14057">
    <property type="entry name" value="TRANSCRIPTION FACTOR ONECUT"/>
    <property type="match status" value="1"/>
</dbReference>
<evidence type="ECO:0000256" key="1">
    <source>
        <dbReference type="ARBA" id="ARBA00004123"/>
    </source>
</evidence>
<keyword evidence="3" id="KW-0805">Transcription regulation</keyword>
<dbReference type="PANTHER" id="PTHR14057:SF47">
    <property type="entry name" value="HOMEOBOX PROTEIN ONECUT"/>
    <property type="match status" value="1"/>
</dbReference>
<keyword evidence="6" id="KW-0804">Transcription</keyword>
<reference evidence="10" key="1">
    <citation type="submission" date="2014-07" db="EMBL/GenBank/DDBJ databases">
        <authorList>
            <person name="Martin A.A"/>
            <person name="De Silva N."/>
        </authorList>
    </citation>
    <scope>NUCLEOTIDE SEQUENCE</scope>
</reference>
<dbReference type="Gene3D" id="1.10.260.40">
    <property type="entry name" value="lambda repressor-like DNA-binding domains"/>
    <property type="match status" value="1"/>
</dbReference>
<dbReference type="SUPFAM" id="SSF47413">
    <property type="entry name" value="lambda repressor-like DNA-binding domains"/>
    <property type="match status" value="1"/>
</dbReference>
<feature type="region of interest" description="Disordered" evidence="8">
    <location>
        <begin position="281"/>
        <end position="319"/>
    </location>
</feature>
<evidence type="ECO:0000256" key="8">
    <source>
        <dbReference type="SAM" id="MobiDB-lite"/>
    </source>
</evidence>
<dbReference type="InterPro" id="IPR010982">
    <property type="entry name" value="Lambda_DNA-bd_dom_sf"/>
</dbReference>
<keyword evidence="5" id="KW-0371">Homeobox</keyword>
<organism evidence="10 11">
    <name type="scientific">Strongyloides venezuelensis</name>
    <name type="common">Threadworm</name>
    <dbReference type="NCBI Taxonomy" id="75913"/>
    <lineage>
        <taxon>Eukaryota</taxon>
        <taxon>Metazoa</taxon>
        <taxon>Ecdysozoa</taxon>
        <taxon>Nematoda</taxon>
        <taxon>Chromadorea</taxon>
        <taxon>Rhabditida</taxon>
        <taxon>Tylenchina</taxon>
        <taxon>Panagrolaimomorpha</taxon>
        <taxon>Strongyloidoidea</taxon>
        <taxon>Strongyloididae</taxon>
        <taxon>Strongyloides</taxon>
    </lineage>
</organism>
<dbReference type="InterPro" id="IPR003350">
    <property type="entry name" value="CUT_dom"/>
</dbReference>
<evidence type="ECO:0000313" key="10">
    <source>
        <dbReference type="Proteomes" id="UP000035680"/>
    </source>
</evidence>
<dbReference type="PROSITE" id="PS51042">
    <property type="entry name" value="CUT"/>
    <property type="match status" value="1"/>
</dbReference>
<dbReference type="FunFam" id="1.10.260.40:FF:000005">
    <property type="entry name" value="One cut domain family member"/>
    <property type="match status" value="1"/>
</dbReference>
<dbReference type="Proteomes" id="UP000035680">
    <property type="component" value="Unassembled WGS sequence"/>
</dbReference>
<evidence type="ECO:0000256" key="3">
    <source>
        <dbReference type="ARBA" id="ARBA00023015"/>
    </source>
</evidence>
<dbReference type="Pfam" id="PF02376">
    <property type="entry name" value="CUT"/>
    <property type="match status" value="1"/>
</dbReference>
<dbReference type="GO" id="GO:0000981">
    <property type="term" value="F:DNA-binding transcription factor activity, RNA polymerase II-specific"/>
    <property type="evidence" value="ECO:0007669"/>
    <property type="project" value="TreeGrafter"/>
</dbReference>
<evidence type="ECO:0000313" key="11">
    <source>
        <dbReference type="WBParaSite" id="SVE_1878100.1"/>
    </source>
</evidence>
<evidence type="ECO:0000256" key="4">
    <source>
        <dbReference type="ARBA" id="ARBA00023125"/>
    </source>
</evidence>
<proteinExistence type="inferred from homology"/>
<comment type="similarity">
    <text evidence="2">Belongs to the CUT homeobox family.</text>
</comment>
<dbReference type="InterPro" id="IPR051649">
    <property type="entry name" value="CUT_Homeobox"/>
</dbReference>
<dbReference type="GO" id="GO:0005634">
    <property type="term" value="C:nucleus"/>
    <property type="evidence" value="ECO:0007669"/>
    <property type="project" value="UniProtKB-SubCell"/>
</dbReference>
<keyword evidence="10" id="KW-1185">Reference proteome</keyword>
<evidence type="ECO:0000256" key="7">
    <source>
        <dbReference type="ARBA" id="ARBA00023242"/>
    </source>
</evidence>
<evidence type="ECO:0000259" key="9">
    <source>
        <dbReference type="PROSITE" id="PS51042"/>
    </source>
</evidence>